<name>A0A1J1HNK3_9DIPT</name>
<gene>
    <name evidence="3" type="ORF">CLUMA_CG002507</name>
</gene>
<dbReference type="InterPro" id="IPR036423">
    <property type="entry name" value="SOD-like_Cu/Zn_dom_sf"/>
</dbReference>
<proteinExistence type="predicted"/>
<dbReference type="GO" id="GO:0046872">
    <property type="term" value="F:metal ion binding"/>
    <property type="evidence" value="ECO:0007669"/>
    <property type="project" value="InterPro"/>
</dbReference>
<evidence type="ECO:0000259" key="2">
    <source>
        <dbReference type="Pfam" id="PF00080"/>
    </source>
</evidence>
<dbReference type="AlphaFoldDB" id="A0A1J1HNK3"/>
<dbReference type="Proteomes" id="UP000183832">
    <property type="component" value="Unassembled WGS sequence"/>
</dbReference>
<reference evidence="3 4" key="1">
    <citation type="submission" date="2015-04" db="EMBL/GenBank/DDBJ databases">
        <authorList>
            <person name="Syromyatnikov M.Y."/>
            <person name="Popov V.N."/>
        </authorList>
    </citation>
    <scope>NUCLEOTIDE SEQUENCE [LARGE SCALE GENOMIC DNA]</scope>
</reference>
<accession>A0A1J1HNK3</accession>
<dbReference type="InterPro" id="IPR001424">
    <property type="entry name" value="SOD_Cu_Zn_dom"/>
</dbReference>
<dbReference type="EMBL" id="CVRI01000010">
    <property type="protein sequence ID" value="CRK89114.1"/>
    <property type="molecule type" value="Genomic_DNA"/>
</dbReference>
<keyword evidence="1" id="KW-0732">Signal</keyword>
<evidence type="ECO:0000313" key="4">
    <source>
        <dbReference type="Proteomes" id="UP000183832"/>
    </source>
</evidence>
<organism evidence="3 4">
    <name type="scientific">Clunio marinus</name>
    <dbReference type="NCBI Taxonomy" id="568069"/>
    <lineage>
        <taxon>Eukaryota</taxon>
        <taxon>Metazoa</taxon>
        <taxon>Ecdysozoa</taxon>
        <taxon>Arthropoda</taxon>
        <taxon>Hexapoda</taxon>
        <taxon>Insecta</taxon>
        <taxon>Pterygota</taxon>
        <taxon>Neoptera</taxon>
        <taxon>Endopterygota</taxon>
        <taxon>Diptera</taxon>
        <taxon>Nematocera</taxon>
        <taxon>Chironomoidea</taxon>
        <taxon>Chironomidae</taxon>
        <taxon>Clunio</taxon>
    </lineage>
</organism>
<sequence>MFRKLIVLLIFGELLVQDVLCIDLVSFFSQSGLHGEVHFTKSSNDPQLVKVKTFLETTIQYPEQSWSWGVHQNPVDYTIVDPVERCNLNRIGPEIIRFDDLLGFLQLPGNESSVWDDVKVNLTGDSGLWGRSLVMFSPDTNFRICSTISTKTSSMEYIAEAKFRAGVAGSIHFRWLKSKNSFNSELLIHSNLYHIQDSNKHFQPSLSSSHAWKIYTTDIFDQTTDRIEENCNVLQVIYDPQNYGAGNSIGDIDLRVGNLNISEDIQKISIIQMFRDDKLQLLPVDLSGPSRKLYVVITDHRDNFLACAKIRQIKTKVLKSVINSKGIKGEVTITQRSKFEPTWLNFTFTSTDGSLQSNFEYAKNIASYKIHELPPSPLYADSDLYCNTTGMIYNPMKMENHNLPPPGLGTQEQYFVGDLSGKLTGRNKMEKHNFVIQDGTNELNGMYWDLFLPLFGKHSIVNRGFSMNLYDRSNSENVTEFTFGCGVLSLYEHNQKHQLQIQTAQVLFRYPIVGKILFRQPKDEPWHDTTVLIEYLIHADGSSVNNSDSHRCIMGKSIVIFDDHGPVARGERLACSIIGGFHRRKLVAKDWFANGGDLTVKGRVEMLQQSEYELTNVDVDFKGLNDNSGYHVHVTPVEGDLEFPCEGSTLYGHWNPRNFDPHTSPAPAKGSTDQYEMGDLSGKFGTLDGLTDYKSSYNDSRLPLFGYESLIGRSIVIHKREKKLRWACSSLERGYSPSEAREIRAIASFHNPNGFAYGYMRMTQLIGNDGSQSDTIIEIKLRHPGEQDKNITRNHHWKVFVNPIGVDATVKTYATRCVAGGYTWNPFYTQLADPLNDDLYRQECGPDNPLRCYVGDVSARLGTIDIGLERSVKSDPNFPLEGDVSALGRSIVILAPNHASDKYACANIEADHDIIKYVNIERPPRFVLSQFIDDVRKIMGIPEWFLIIDSRTTQILHGGACVAFKIHFKGPKAHQMEQDFSRLIATGRLDEPTLYIPGYINPKRKKTMSYRTCSVRDPNDKNKKRKFRIQTLTRSAAYRFDSKYLLVLAVILFNIFN</sequence>
<protein>
    <submittedName>
        <fullName evidence="3">CLUMA_CG002507, isoform A</fullName>
    </submittedName>
</protein>
<dbReference type="OrthoDB" id="159229at2759"/>
<dbReference type="Pfam" id="PF00080">
    <property type="entry name" value="Sod_Cu"/>
    <property type="match status" value="1"/>
</dbReference>
<dbReference type="SUPFAM" id="SSF49329">
    <property type="entry name" value="Cu,Zn superoxide dismutase-like"/>
    <property type="match status" value="3"/>
</dbReference>
<evidence type="ECO:0000313" key="3">
    <source>
        <dbReference type="EMBL" id="CRK89114.1"/>
    </source>
</evidence>
<feature type="domain" description="Superoxide dismutase copper/zinc binding" evidence="2">
    <location>
        <begin position="600"/>
        <end position="724"/>
    </location>
</feature>
<dbReference type="GO" id="GO:0006801">
    <property type="term" value="P:superoxide metabolic process"/>
    <property type="evidence" value="ECO:0007669"/>
    <property type="project" value="InterPro"/>
</dbReference>
<dbReference type="InterPro" id="IPR053257">
    <property type="entry name" value="Cu-only_SOD"/>
</dbReference>
<keyword evidence="4" id="KW-1185">Reference proteome</keyword>
<evidence type="ECO:0000256" key="1">
    <source>
        <dbReference type="SAM" id="SignalP"/>
    </source>
</evidence>
<dbReference type="PANTHER" id="PTHR20910:SF1">
    <property type="entry name" value="SUPEROXIDE DISMUTASE COPPER_ZINC BINDING DOMAIN-CONTAINING PROTEIN"/>
    <property type="match status" value="1"/>
</dbReference>
<feature type="chain" id="PRO_5012543186" evidence="1">
    <location>
        <begin position="22"/>
        <end position="1057"/>
    </location>
</feature>
<dbReference type="PANTHER" id="PTHR20910">
    <property type="entry name" value="AGAP001623-PA"/>
    <property type="match status" value="1"/>
</dbReference>
<feature type="signal peptide" evidence="1">
    <location>
        <begin position="1"/>
        <end position="21"/>
    </location>
</feature>
<dbReference type="Gene3D" id="2.60.40.200">
    <property type="entry name" value="Superoxide dismutase, copper/zinc binding domain"/>
    <property type="match status" value="4"/>
</dbReference>